<dbReference type="EMBL" id="KB107558">
    <property type="protein sequence ID" value="ELK29980.1"/>
    <property type="molecule type" value="Genomic_DNA"/>
</dbReference>
<organism evidence="2 3">
    <name type="scientific">Myotis davidii</name>
    <name type="common">David's myotis</name>
    <dbReference type="NCBI Taxonomy" id="225400"/>
    <lineage>
        <taxon>Eukaryota</taxon>
        <taxon>Metazoa</taxon>
        <taxon>Chordata</taxon>
        <taxon>Craniata</taxon>
        <taxon>Vertebrata</taxon>
        <taxon>Euteleostomi</taxon>
        <taxon>Mammalia</taxon>
        <taxon>Eutheria</taxon>
        <taxon>Laurasiatheria</taxon>
        <taxon>Chiroptera</taxon>
        <taxon>Yangochiroptera</taxon>
        <taxon>Vespertilionidae</taxon>
        <taxon>Myotis</taxon>
    </lineage>
</organism>
<accession>L5LVE6</accession>
<protein>
    <submittedName>
        <fullName evidence="2">Uncharacterized protein</fullName>
    </submittedName>
</protein>
<proteinExistence type="predicted"/>
<evidence type="ECO:0000313" key="3">
    <source>
        <dbReference type="Proteomes" id="UP000010556"/>
    </source>
</evidence>
<evidence type="ECO:0000313" key="2">
    <source>
        <dbReference type="EMBL" id="ELK29980.1"/>
    </source>
</evidence>
<keyword evidence="3" id="KW-1185">Reference proteome</keyword>
<reference evidence="3" key="1">
    <citation type="journal article" date="2013" name="Science">
        <title>Comparative analysis of bat genomes provides insight into the evolution of flight and immunity.</title>
        <authorList>
            <person name="Zhang G."/>
            <person name="Cowled C."/>
            <person name="Shi Z."/>
            <person name="Huang Z."/>
            <person name="Bishop-Lilly K.A."/>
            <person name="Fang X."/>
            <person name="Wynne J.W."/>
            <person name="Xiong Z."/>
            <person name="Baker M.L."/>
            <person name="Zhao W."/>
            <person name="Tachedjian M."/>
            <person name="Zhu Y."/>
            <person name="Zhou P."/>
            <person name="Jiang X."/>
            <person name="Ng J."/>
            <person name="Yang L."/>
            <person name="Wu L."/>
            <person name="Xiao J."/>
            <person name="Feng Y."/>
            <person name="Chen Y."/>
            <person name="Sun X."/>
            <person name="Zhang Y."/>
            <person name="Marsh G.A."/>
            <person name="Crameri G."/>
            <person name="Broder C.C."/>
            <person name="Frey K.G."/>
            <person name="Wang L.F."/>
            <person name="Wang J."/>
        </authorList>
    </citation>
    <scope>NUCLEOTIDE SEQUENCE [LARGE SCALE GENOMIC DNA]</scope>
</reference>
<evidence type="ECO:0000256" key="1">
    <source>
        <dbReference type="SAM" id="MobiDB-lite"/>
    </source>
</evidence>
<gene>
    <name evidence="2" type="ORF">MDA_GLEAN10014393</name>
</gene>
<dbReference type="AlphaFoldDB" id="L5LVE6"/>
<dbReference type="Proteomes" id="UP000010556">
    <property type="component" value="Unassembled WGS sequence"/>
</dbReference>
<name>L5LVE6_MYODS</name>
<feature type="region of interest" description="Disordered" evidence="1">
    <location>
        <begin position="89"/>
        <end position="148"/>
    </location>
</feature>
<feature type="compositionally biased region" description="Pro residues" evidence="1">
    <location>
        <begin position="1"/>
        <end position="15"/>
    </location>
</feature>
<sequence length="169" mass="18156">MLSLQPPPPTPPPGVGPGHLSDHRPRPRGRVFGGLAAPPVSVTALATLRPDHLSTSCGCAFFVSTLKFSLQFASFSAYPGSRLLYKETQRDPHALPATAGRRRNRQDGGRLSECESPPTQGGGRRHVTRPRLAPPPSAVPDGRQSSERGRRPFCVCFLWDAVVAVGSEE</sequence>
<feature type="region of interest" description="Disordered" evidence="1">
    <location>
        <begin position="1"/>
        <end position="31"/>
    </location>
</feature>